<evidence type="ECO:0000313" key="2">
    <source>
        <dbReference type="EMBL" id="GFD61806.1"/>
    </source>
</evidence>
<dbReference type="AlphaFoldDB" id="A0A699XV41"/>
<gene>
    <name evidence="2" type="ORF">Tci_933775</name>
</gene>
<proteinExistence type="predicted"/>
<accession>A0A699XV41</accession>
<feature type="non-terminal residue" evidence="2">
    <location>
        <position position="1"/>
    </location>
</feature>
<evidence type="ECO:0000256" key="1">
    <source>
        <dbReference type="SAM" id="MobiDB-lite"/>
    </source>
</evidence>
<feature type="compositionally biased region" description="Basic and acidic residues" evidence="1">
    <location>
        <begin position="7"/>
        <end position="23"/>
    </location>
</feature>
<dbReference type="EMBL" id="BKCJ011901951">
    <property type="protein sequence ID" value="GFD61806.1"/>
    <property type="molecule type" value="Genomic_DNA"/>
</dbReference>
<organism evidence="2">
    <name type="scientific">Tanacetum cinerariifolium</name>
    <name type="common">Dalmatian daisy</name>
    <name type="synonym">Chrysanthemum cinerariifolium</name>
    <dbReference type="NCBI Taxonomy" id="118510"/>
    <lineage>
        <taxon>Eukaryota</taxon>
        <taxon>Viridiplantae</taxon>
        <taxon>Streptophyta</taxon>
        <taxon>Embryophyta</taxon>
        <taxon>Tracheophyta</taxon>
        <taxon>Spermatophyta</taxon>
        <taxon>Magnoliopsida</taxon>
        <taxon>eudicotyledons</taxon>
        <taxon>Gunneridae</taxon>
        <taxon>Pentapetalae</taxon>
        <taxon>asterids</taxon>
        <taxon>campanulids</taxon>
        <taxon>Asterales</taxon>
        <taxon>Asteraceae</taxon>
        <taxon>Asteroideae</taxon>
        <taxon>Anthemideae</taxon>
        <taxon>Anthemidinae</taxon>
        <taxon>Tanacetum</taxon>
    </lineage>
</organism>
<sequence length="23" mass="2672">LASSVKEQPHATYRDRATERRSL</sequence>
<feature type="region of interest" description="Disordered" evidence="1">
    <location>
        <begin position="1"/>
        <end position="23"/>
    </location>
</feature>
<protein>
    <submittedName>
        <fullName evidence="2">Uncharacterized protein</fullName>
    </submittedName>
</protein>
<comment type="caution">
    <text evidence="2">The sequence shown here is derived from an EMBL/GenBank/DDBJ whole genome shotgun (WGS) entry which is preliminary data.</text>
</comment>
<reference evidence="2" key="1">
    <citation type="journal article" date="2019" name="Sci. Rep.">
        <title>Draft genome of Tanacetum cinerariifolium, the natural source of mosquito coil.</title>
        <authorList>
            <person name="Yamashiro T."/>
            <person name="Shiraishi A."/>
            <person name="Satake H."/>
            <person name="Nakayama K."/>
        </authorList>
    </citation>
    <scope>NUCLEOTIDE SEQUENCE</scope>
</reference>
<name>A0A699XV41_TANCI</name>